<gene>
    <name evidence="2" type="ORF">CDAR_205141</name>
</gene>
<feature type="region of interest" description="Disordered" evidence="1">
    <location>
        <begin position="1"/>
        <end position="82"/>
    </location>
</feature>
<dbReference type="EMBL" id="BPLQ01012884">
    <property type="protein sequence ID" value="GIY68566.1"/>
    <property type="molecule type" value="Genomic_DNA"/>
</dbReference>
<name>A0AAV4VF92_9ARAC</name>
<accession>A0AAV4VF92</accession>
<evidence type="ECO:0000313" key="2">
    <source>
        <dbReference type="EMBL" id="GIY68566.1"/>
    </source>
</evidence>
<protein>
    <submittedName>
        <fullName evidence="2">Uncharacterized protein</fullName>
    </submittedName>
</protein>
<dbReference type="Proteomes" id="UP001054837">
    <property type="component" value="Unassembled WGS sequence"/>
</dbReference>
<sequence>MPDVNSEKTRRPRTTGSDSEVKKRQEIRLLSSRQSHAHTENSSKTKMRHLSTGNSPIRTEPAAKTFELLNQSPRQSPVSPPP</sequence>
<keyword evidence="3" id="KW-1185">Reference proteome</keyword>
<organism evidence="2 3">
    <name type="scientific">Caerostris darwini</name>
    <dbReference type="NCBI Taxonomy" id="1538125"/>
    <lineage>
        <taxon>Eukaryota</taxon>
        <taxon>Metazoa</taxon>
        <taxon>Ecdysozoa</taxon>
        <taxon>Arthropoda</taxon>
        <taxon>Chelicerata</taxon>
        <taxon>Arachnida</taxon>
        <taxon>Araneae</taxon>
        <taxon>Araneomorphae</taxon>
        <taxon>Entelegynae</taxon>
        <taxon>Araneoidea</taxon>
        <taxon>Araneidae</taxon>
        <taxon>Caerostris</taxon>
    </lineage>
</organism>
<reference evidence="2 3" key="1">
    <citation type="submission" date="2021-06" db="EMBL/GenBank/DDBJ databases">
        <title>Caerostris darwini draft genome.</title>
        <authorList>
            <person name="Kono N."/>
            <person name="Arakawa K."/>
        </authorList>
    </citation>
    <scope>NUCLEOTIDE SEQUENCE [LARGE SCALE GENOMIC DNA]</scope>
</reference>
<evidence type="ECO:0000313" key="3">
    <source>
        <dbReference type="Proteomes" id="UP001054837"/>
    </source>
</evidence>
<feature type="compositionally biased region" description="Low complexity" evidence="1">
    <location>
        <begin position="71"/>
        <end position="82"/>
    </location>
</feature>
<comment type="caution">
    <text evidence="2">The sequence shown here is derived from an EMBL/GenBank/DDBJ whole genome shotgun (WGS) entry which is preliminary data.</text>
</comment>
<evidence type="ECO:0000256" key="1">
    <source>
        <dbReference type="SAM" id="MobiDB-lite"/>
    </source>
</evidence>
<proteinExistence type="predicted"/>
<dbReference type="AlphaFoldDB" id="A0AAV4VF92"/>